<dbReference type="GO" id="GO:0003677">
    <property type="term" value="F:DNA binding"/>
    <property type="evidence" value="ECO:0007669"/>
    <property type="project" value="InterPro"/>
</dbReference>
<dbReference type="EMBL" id="VSFF01000010">
    <property type="protein sequence ID" value="TYC11529.1"/>
    <property type="molecule type" value="Genomic_DNA"/>
</dbReference>
<dbReference type="InterPro" id="IPR043917">
    <property type="entry name" value="DUF5753"/>
</dbReference>
<dbReference type="PROSITE" id="PS50943">
    <property type="entry name" value="HTH_CROC1"/>
    <property type="match status" value="1"/>
</dbReference>
<proteinExistence type="predicted"/>
<sequence>MPRRPRDLEVPKTPVEYFGAELRACREGANLGRPQLAAKLGYTPQWVGQIERGESAPSEDFAKDCDTLFETKGVFVRIWEWIQRLGHLQILPPGFPEFIRREAEASVIHSFEAMAVTGLFQTPEYAYEQLKTSRTPEEAEKLVETRLSRQAILSGEDPCHVVVVFDEYAVRRPVGGPEVMRGQVQHLIDLADPLNVTMQIVPSAKGSYPGVMGAFTILRFDEEPDAAYVEGHVGGQLIERRSTVRAYALRFDLIRGAALSTDESLKLLEAILESL</sequence>
<dbReference type="InterPro" id="IPR010982">
    <property type="entry name" value="Lambda_DNA-bd_dom_sf"/>
</dbReference>
<accession>A0A5D0U3D5</accession>
<dbReference type="Gene3D" id="1.10.260.40">
    <property type="entry name" value="lambda repressor-like DNA-binding domains"/>
    <property type="match status" value="1"/>
</dbReference>
<dbReference type="RefSeq" id="WP_148352624.1">
    <property type="nucleotide sequence ID" value="NZ_VSFF01000010.1"/>
</dbReference>
<evidence type="ECO:0000313" key="2">
    <source>
        <dbReference type="EMBL" id="TYC11529.1"/>
    </source>
</evidence>
<dbReference type="SMART" id="SM00530">
    <property type="entry name" value="HTH_XRE"/>
    <property type="match status" value="1"/>
</dbReference>
<organism evidence="2 3">
    <name type="scientific">Actinomadura syzygii</name>
    <dbReference type="NCBI Taxonomy" id="1427538"/>
    <lineage>
        <taxon>Bacteria</taxon>
        <taxon>Bacillati</taxon>
        <taxon>Actinomycetota</taxon>
        <taxon>Actinomycetes</taxon>
        <taxon>Streptosporangiales</taxon>
        <taxon>Thermomonosporaceae</taxon>
        <taxon>Actinomadura</taxon>
    </lineage>
</organism>
<keyword evidence="3" id="KW-1185">Reference proteome</keyword>
<dbReference type="CDD" id="cd00093">
    <property type="entry name" value="HTH_XRE"/>
    <property type="match status" value="1"/>
</dbReference>
<reference evidence="2 3" key="1">
    <citation type="submission" date="2019-08" db="EMBL/GenBank/DDBJ databases">
        <title>Actinomadura sp. nov. CYP1-5 isolated from mountain soil.</title>
        <authorList>
            <person name="Songsumanus A."/>
            <person name="Kuncharoen N."/>
            <person name="Kudo T."/>
            <person name="Yuki M."/>
            <person name="Igarashi Y."/>
            <person name="Tanasupawat S."/>
        </authorList>
    </citation>
    <scope>NUCLEOTIDE SEQUENCE [LARGE SCALE GENOMIC DNA]</scope>
    <source>
        <strain evidence="2 3">GKU157</strain>
    </source>
</reference>
<feature type="domain" description="HTH cro/C1-type" evidence="1">
    <location>
        <begin position="22"/>
        <end position="76"/>
    </location>
</feature>
<dbReference type="InterPro" id="IPR001387">
    <property type="entry name" value="Cro/C1-type_HTH"/>
</dbReference>
<evidence type="ECO:0000313" key="3">
    <source>
        <dbReference type="Proteomes" id="UP000322634"/>
    </source>
</evidence>
<name>A0A5D0U3D5_9ACTN</name>
<dbReference type="AlphaFoldDB" id="A0A5D0U3D5"/>
<dbReference type="Pfam" id="PF13560">
    <property type="entry name" value="HTH_31"/>
    <property type="match status" value="1"/>
</dbReference>
<dbReference type="Pfam" id="PF19054">
    <property type="entry name" value="DUF5753"/>
    <property type="match status" value="1"/>
</dbReference>
<evidence type="ECO:0000259" key="1">
    <source>
        <dbReference type="PROSITE" id="PS50943"/>
    </source>
</evidence>
<comment type="caution">
    <text evidence="2">The sequence shown here is derived from an EMBL/GenBank/DDBJ whole genome shotgun (WGS) entry which is preliminary data.</text>
</comment>
<dbReference type="SUPFAM" id="SSF47413">
    <property type="entry name" value="lambda repressor-like DNA-binding domains"/>
    <property type="match status" value="1"/>
</dbReference>
<gene>
    <name evidence="2" type="ORF">FXF65_25830</name>
</gene>
<dbReference type="Proteomes" id="UP000322634">
    <property type="component" value="Unassembled WGS sequence"/>
</dbReference>
<dbReference type="OrthoDB" id="3466567at2"/>
<protein>
    <submittedName>
        <fullName evidence="2">Helix-turn-helix domain-containing protein</fullName>
    </submittedName>
</protein>